<gene>
    <name evidence="1" type="primary">Necator_chrIV.g13441</name>
    <name evidence="1" type="ORF">RB195_000150</name>
</gene>
<keyword evidence="2" id="KW-1185">Reference proteome</keyword>
<protein>
    <submittedName>
        <fullName evidence="1">Uncharacterized protein</fullName>
    </submittedName>
</protein>
<reference evidence="1 2" key="1">
    <citation type="submission" date="2023-08" db="EMBL/GenBank/DDBJ databases">
        <title>A Necator americanus chromosomal reference genome.</title>
        <authorList>
            <person name="Ilik V."/>
            <person name="Petrzelkova K.J."/>
            <person name="Pardy F."/>
            <person name="Fuh T."/>
            <person name="Niatou-Singa F.S."/>
            <person name="Gouil Q."/>
            <person name="Baker L."/>
            <person name="Ritchie M.E."/>
            <person name="Jex A.R."/>
            <person name="Gazzola D."/>
            <person name="Li H."/>
            <person name="Toshio Fujiwara R."/>
            <person name="Zhan B."/>
            <person name="Aroian R.V."/>
            <person name="Pafco B."/>
            <person name="Schwarz E.M."/>
        </authorList>
    </citation>
    <scope>NUCLEOTIDE SEQUENCE [LARGE SCALE GENOMIC DNA]</scope>
    <source>
        <strain evidence="1 2">Aroian</strain>
        <tissue evidence="1">Whole animal</tissue>
    </source>
</reference>
<accession>A0ABR1D9C8</accession>
<evidence type="ECO:0000313" key="2">
    <source>
        <dbReference type="Proteomes" id="UP001303046"/>
    </source>
</evidence>
<sequence>MTTAKRTIFIWLQFSRNGWRSTGKFAFLSLIHPSLIVATCGELRNVPTADKFDPATISQWNKCFRDIIVESLKENDNLHRIGGSNTIVAQSREKTDRKEYPEVTASLKQCGNGSATKELHSTSFEKKSPNDILLWISRFRCTWLDTYHSANEKVTATKHHPMVLLNANIEVNAEYD</sequence>
<comment type="caution">
    <text evidence="1">The sequence shown here is derived from an EMBL/GenBank/DDBJ whole genome shotgun (WGS) entry which is preliminary data.</text>
</comment>
<dbReference type="EMBL" id="JAVFWL010000004">
    <property type="protein sequence ID" value="KAK6746701.1"/>
    <property type="molecule type" value="Genomic_DNA"/>
</dbReference>
<dbReference type="Proteomes" id="UP001303046">
    <property type="component" value="Unassembled WGS sequence"/>
</dbReference>
<organism evidence="1 2">
    <name type="scientific">Necator americanus</name>
    <name type="common">Human hookworm</name>
    <dbReference type="NCBI Taxonomy" id="51031"/>
    <lineage>
        <taxon>Eukaryota</taxon>
        <taxon>Metazoa</taxon>
        <taxon>Ecdysozoa</taxon>
        <taxon>Nematoda</taxon>
        <taxon>Chromadorea</taxon>
        <taxon>Rhabditida</taxon>
        <taxon>Rhabditina</taxon>
        <taxon>Rhabditomorpha</taxon>
        <taxon>Strongyloidea</taxon>
        <taxon>Ancylostomatidae</taxon>
        <taxon>Bunostominae</taxon>
        <taxon>Necator</taxon>
    </lineage>
</organism>
<name>A0ABR1D9C8_NECAM</name>
<proteinExistence type="predicted"/>
<evidence type="ECO:0000313" key="1">
    <source>
        <dbReference type="EMBL" id="KAK6746701.1"/>
    </source>
</evidence>